<name>A0A087SAT4_AUXPR</name>
<dbReference type="STRING" id="3075.A0A087SAT4"/>
<evidence type="ECO:0000256" key="2">
    <source>
        <dbReference type="SAM" id="MobiDB-lite"/>
    </source>
</evidence>
<dbReference type="InterPro" id="IPR019339">
    <property type="entry name" value="CIR_N_dom"/>
</dbReference>
<dbReference type="AlphaFoldDB" id="A0A087SAT4"/>
<evidence type="ECO:0000313" key="5">
    <source>
        <dbReference type="Proteomes" id="UP000028924"/>
    </source>
</evidence>
<dbReference type="SMART" id="SM01083">
    <property type="entry name" value="Cir_N"/>
    <property type="match status" value="1"/>
</dbReference>
<dbReference type="InterPro" id="IPR040014">
    <property type="entry name" value="CIR1"/>
</dbReference>
<dbReference type="OrthoDB" id="6253837at2759"/>
<gene>
    <name evidence="4" type="ORF">F751_5547</name>
</gene>
<proteinExistence type="predicted"/>
<organism evidence="4 5">
    <name type="scientific">Auxenochlorella protothecoides</name>
    <name type="common">Green microalga</name>
    <name type="synonym">Chlorella protothecoides</name>
    <dbReference type="NCBI Taxonomy" id="3075"/>
    <lineage>
        <taxon>Eukaryota</taxon>
        <taxon>Viridiplantae</taxon>
        <taxon>Chlorophyta</taxon>
        <taxon>core chlorophytes</taxon>
        <taxon>Trebouxiophyceae</taxon>
        <taxon>Chlorellales</taxon>
        <taxon>Chlorellaceae</taxon>
        <taxon>Auxenochlorella</taxon>
    </lineage>
</organism>
<keyword evidence="1" id="KW-0175">Coiled coil</keyword>
<reference evidence="4 5" key="1">
    <citation type="journal article" date="2014" name="BMC Genomics">
        <title>Oil accumulation mechanisms of the oleaginous microalga Chlorella protothecoides revealed through its genome, transcriptomes, and proteomes.</title>
        <authorList>
            <person name="Gao C."/>
            <person name="Wang Y."/>
            <person name="Shen Y."/>
            <person name="Yan D."/>
            <person name="He X."/>
            <person name="Dai J."/>
            <person name="Wu Q."/>
        </authorList>
    </citation>
    <scope>NUCLEOTIDE SEQUENCE [LARGE SCALE GENOMIC DNA]</scope>
    <source>
        <strain evidence="4 5">0710</strain>
    </source>
</reference>
<keyword evidence="5" id="KW-1185">Reference proteome</keyword>
<feature type="region of interest" description="Disordered" evidence="2">
    <location>
        <begin position="134"/>
        <end position="193"/>
    </location>
</feature>
<evidence type="ECO:0000313" key="4">
    <source>
        <dbReference type="EMBL" id="KFM22838.1"/>
    </source>
</evidence>
<dbReference type="GO" id="GO:0005634">
    <property type="term" value="C:nucleus"/>
    <property type="evidence" value="ECO:0007669"/>
    <property type="project" value="TreeGrafter"/>
</dbReference>
<evidence type="ECO:0000259" key="3">
    <source>
        <dbReference type="SMART" id="SM01083"/>
    </source>
</evidence>
<feature type="compositionally biased region" description="Low complexity" evidence="2">
    <location>
        <begin position="146"/>
        <end position="156"/>
    </location>
</feature>
<dbReference type="PANTHER" id="PTHR13151">
    <property type="entry name" value="CBF1 INTERACTING COREPRESSOR CIR"/>
    <property type="match status" value="1"/>
</dbReference>
<feature type="compositionally biased region" description="Low complexity" evidence="2">
    <location>
        <begin position="385"/>
        <end position="396"/>
    </location>
</feature>
<dbReference type="GeneID" id="23616938"/>
<dbReference type="Pfam" id="PF10197">
    <property type="entry name" value="Cir_N"/>
    <property type="match status" value="1"/>
</dbReference>
<feature type="coiled-coil region" evidence="1">
    <location>
        <begin position="49"/>
        <end position="76"/>
    </location>
</feature>
<sequence length="544" mass="57396">MTPSERLHFVVNNPIVGAFNLLNTEDKKSPLKSFLNQKPWHPMNFRNQARVWEAEQAKYEEEKKKAEAKAEFEAEQEYLQTLSMLSAEEQEKYRQRQTFLPSRSLFIMYMQSVSFLYMKPPGYDASLERLEQANRDGTAKPSTLPASGGASSSQAGFTPPPGPLGKGATAGTTSQAGPGPSGQTPGQGPGGGGLGANYLAKMLEGYRAAKGDKFELKGGGAEMGRSPPRGGVDAGAANQQFVIAEVDSEEEERALREAGMTDAERRAAAKQVAREARAAQKAADRSSGVWGPSRCTDPGEVFKPLDLQRLGSLVQDPRPIDQKQAEVLEVVETRVADYVEKGTALEAGLKAGVASVLPQGIKDAIPATLRESLLGRDTGRGSGDAPASRAEPAAAEKPQSFANNLLQRQQPAPATAPSSNGASAPGLATWTITTDEEDGVARPLSPGADVSGAGDAPPAILAELAEVLQGVGALKSTLLALRTNGDPALGTMSRLNVREAEETLRRRLQQLSAVHAVSAVPDPEVAAAIQEGEALLAESAALTD</sequence>
<evidence type="ECO:0000256" key="1">
    <source>
        <dbReference type="SAM" id="Coils"/>
    </source>
</evidence>
<dbReference type="RefSeq" id="XP_011395704.1">
    <property type="nucleotide sequence ID" value="XM_011397402.1"/>
</dbReference>
<feature type="domain" description="CBF1-interacting co-repressor CIR N-terminal" evidence="3">
    <location>
        <begin position="39"/>
        <end position="75"/>
    </location>
</feature>
<dbReference type="eggNOG" id="KOG3794">
    <property type="taxonomic scope" value="Eukaryota"/>
</dbReference>
<dbReference type="PANTHER" id="PTHR13151:SF2">
    <property type="entry name" value="COREPRESSOR INTERACTING WITH RBPJ 1"/>
    <property type="match status" value="1"/>
</dbReference>
<protein>
    <submittedName>
        <fullName evidence="4">Putative zinc finger CCHC domain-containing protein</fullName>
    </submittedName>
</protein>
<dbReference type="EMBL" id="KL662082">
    <property type="protein sequence ID" value="KFM22838.1"/>
    <property type="molecule type" value="Genomic_DNA"/>
</dbReference>
<feature type="region of interest" description="Disordered" evidence="2">
    <location>
        <begin position="372"/>
        <end position="397"/>
    </location>
</feature>
<dbReference type="KEGG" id="apro:F751_5547"/>
<dbReference type="GO" id="GO:0003714">
    <property type="term" value="F:transcription corepressor activity"/>
    <property type="evidence" value="ECO:0007669"/>
    <property type="project" value="InterPro"/>
</dbReference>
<accession>A0A087SAT4</accession>
<dbReference type="Proteomes" id="UP000028924">
    <property type="component" value="Unassembled WGS sequence"/>
</dbReference>